<dbReference type="Pfam" id="PF13419">
    <property type="entry name" value="HAD_2"/>
    <property type="match status" value="1"/>
</dbReference>
<dbReference type="InterPro" id="IPR036412">
    <property type="entry name" value="HAD-like_sf"/>
</dbReference>
<proteinExistence type="predicted"/>
<organism evidence="1 2">
    <name type="scientific">Agrilactobacillus yilanensis</name>
    <dbReference type="NCBI Taxonomy" id="2485997"/>
    <lineage>
        <taxon>Bacteria</taxon>
        <taxon>Bacillati</taxon>
        <taxon>Bacillota</taxon>
        <taxon>Bacilli</taxon>
        <taxon>Lactobacillales</taxon>
        <taxon>Lactobacillaceae</taxon>
        <taxon>Agrilactobacillus</taxon>
    </lineage>
</organism>
<dbReference type="EMBL" id="JBHTOP010000022">
    <property type="protein sequence ID" value="MFD1672162.1"/>
    <property type="molecule type" value="Genomic_DNA"/>
</dbReference>
<dbReference type="InterPro" id="IPR041492">
    <property type="entry name" value="HAD_2"/>
</dbReference>
<dbReference type="PANTHER" id="PTHR43434:SF20">
    <property type="entry name" value="5'-NUCLEOTIDASE"/>
    <property type="match status" value="1"/>
</dbReference>
<dbReference type="SUPFAM" id="SSF56784">
    <property type="entry name" value="HAD-like"/>
    <property type="match status" value="1"/>
</dbReference>
<dbReference type="Gene3D" id="1.10.150.240">
    <property type="entry name" value="Putative phosphatase, domain 2"/>
    <property type="match status" value="1"/>
</dbReference>
<dbReference type="InterPro" id="IPR023214">
    <property type="entry name" value="HAD_sf"/>
</dbReference>
<dbReference type="SFLD" id="SFLDG01129">
    <property type="entry name" value="C1.5:_HAD__Beta-PGM__Phosphata"/>
    <property type="match status" value="1"/>
</dbReference>
<dbReference type="RefSeq" id="WP_125715811.1">
    <property type="nucleotide sequence ID" value="NZ_JBHTOP010000022.1"/>
</dbReference>
<comment type="caution">
    <text evidence="1">The sequence shown here is derived from an EMBL/GenBank/DDBJ whole genome shotgun (WGS) entry which is preliminary data.</text>
</comment>
<sequence length="220" mass="24298">MTRTVFFDLDGTLTNSKKGILSALHYAFDQMHQPQPDGVTLMKFIGPALPDSLREFTAMQTLPEIKRFIEAFQEYYGAKGWSENEVFPGISPMLQHLNTAGIQVAVATAKPEKFSVRICDHFEFTPQLIGISAATNDEVTRTQKADIVAYGLTEFKIEDLANTIMVGDRASDIHGGQVNHLKTIGVGYGFGTLEELNAAQPTYLAPTVADLEQKLLDWSI</sequence>
<dbReference type="Proteomes" id="UP001597267">
    <property type="component" value="Unassembled WGS sequence"/>
</dbReference>
<name>A0ABW4J714_9LACO</name>
<accession>A0ABW4J714</accession>
<dbReference type="SFLD" id="SFLDS00003">
    <property type="entry name" value="Haloacid_Dehalogenase"/>
    <property type="match status" value="1"/>
</dbReference>
<protein>
    <submittedName>
        <fullName evidence="1">HAD hydrolase-like protein</fullName>
    </submittedName>
</protein>
<reference evidence="2" key="1">
    <citation type="journal article" date="2019" name="Int. J. Syst. Evol. Microbiol.">
        <title>The Global Catalogue of Microorganisms (GCM) 10K type strain sequencing project: providing services to taxonomists for standard genome sequencing and annotation.</title>
        <authorList>
            <consortium name="The Broad Institute Genomics Platform"/>
            <consortium name="The Broad Institute Genome Sequencing Center for Infectious Disease"/>
            <person name="Wu L."/>
            <person name="Ma J."/>
        </authorList>
    </citation>
    <scope>NUCLEOTIDE SEQUENCE [LARGE SCALE GENOMIC DNA]</scope>
    <source>
        <strain evidence="2">CCM 8896</strain>
    </source>
</reference>
<dbReference type="InterPro" id="IPR023198">
    <property type="entry name" value="PGP-like_dom2"/>
</dbReference>
<gene>
    <name evidence="1" type="ORF">ACFQ5M_08640</name>
</gene>
<dbReference type="PANTHER" id="PTHR43434">
    <property type="entry name" value="PHOSPHOGLYCOLATE PHOSPHATASE"/>
    <property type="match status" value="1"/>
</dbReference>
<evidence type="ECO:0000313" key="1">
    <source>
        <dbReference type="EMBL" id="MFD1672162.1"/>
    </source>
</evidence>
<keyword evidence="2" id="KW-1185">Reference proteome</keyword>
<evidence type="ECO:0000313" key="2">
    <source>
        <dbReference type="Proteomes" id="UP001597267"/>
    </source>
</evidence>
<dbReference type="InterPro" id="IPR050155">
    <property type="entry name" value="HAD-like_hydrolase_sf"/>
</dbReference>
<dbReference type="Gene3D" id="3.40.50.1000">
    <property type="entry name" value="HAD superfamily/HAD-like"/>
    <property type="match status" value="1"/>
</dbReference>